<sequence length="180" mass="20098">MPEEKRRGIEQETEQPSAALFCFLFDRSAIALDHIEVAEPVNATHASKLGASLMTEPALFDNASLDQPAKKKKQGVELMSRTLRISVEQPSESNHTWNRCDTYVHSEGIGNDDADQIISSMDTIAADVWHLENDCGDEWEISTEQYEQLQDAHGKCSPSRFTFPDLPQEISTDCVTVSIN</sequence>
<proteinExistence type="predicted"/>
<protein>
    <submittedName>
        <fullName evidence="1">Uncharacterized protein</fullName>
    </submittedName>
</protein>
<dbReference type="EMBL" id="CP129674">
    <property type="protein sequence ID" value="XDS44632.1"/>
    <property type="molecule type" value="Genomic_DNA"/>
</dbReference>
<dbReference type="RefSeq" id="WP_369344206.1">
    <property type="nucleotide sequence ID" value="NZ_CP129674.1"/>
</dbReference>
<organism evidence="1">
    <name type="scientific">Bifidobacterium aquikefiricola</name>
    <dbReference type="NCBI Taxonomy" id="3059038"/>
    <lineage>
        <taxon>Bacteria</taxon>
        <taxon>Bacillati</taxon>
        <taxon>Actinomycetota</taxon>
        <taxon>Actinomycetes</taxon>
        <taxon>Bifidobacteriales</taxon>
        <taxon>Bifidobacteriaceae</taxon>
        <taxon>Bifidobacterium</taxon>
    </lineage>
</organism>
<accession>A0AB39U6Q1</accession>
<name>A0AB39U6Q1_9BIFI</name>
<dbReference type="AlphaFoldDB" id="A0AB39U6Q1"/>
<reference evidence="1" key="1">
    <citation type="submission" date="2023-07" db="EMBL/GenBank/DDBJ databases">
        <title>Bifidobacterium aquikefiriaerophilum sp. nov. and Bifidobacterium eccum sp. nov., isolated from water kefir.</title>
        <authorList>
            <person name="Breselge S."/>
            <person name="Bellassi P."/>
            <person name="Barcenilla C."/>
            <person name="Alvarez-Ordonez A."/>
            <person name="Morelli L."/>
            <person name="Cotter P.D."/>
        </authorList>
    </citation>
    <scope>NUCLEOTIDE SEQUENCE</scope>
    <source>
        <strain evidence="1">WK041_4_12</strain>
    </source>
</reference>
<evidence type="ECO:0000313" key="1">
    <source>
        <dbReference type="EMBL" id="XDS44632.1"/>
    </source>
</evidence>
<gene>
    <name evidence="1" type="ORF">QN215_00350</name>
</gene>
<dbReference type="KEGG" id="baqk:QN215_00350"/>